<dbReference type="RefSeq" id="WP_345723056.1">
    <property type="nucleotide sequence ID" value="NZ_BAABRU010000011.1"/>
</dbReference>
<dbReference type="SUPFAM" id="SSF53335">
    <property type="entry name" value="S-adenosyl-L-methionine-dependent methyltransferases"/>
    <property type="match status" value="1"/>
</dbReference>
<dbReference type="Gene3D" id="3.40.50.150">
    <property type="entry name" value="Vaccinia Virus protein VP39"/>
    <property type="match status" value="1"/>
</dbReference>
<evidence type="ECO:0000313" key="1">
    <source>
        <dbReference type="EMBL" id="GAA5529437.1"/>
    </source>
</evidence>
<reference evidence="1 2" key="1">
    <citation type="submission" date="2024-02" db="EMBL/GenBank/DDBJ databases">
        <title>Herpetosiphon gulosus NBRC 112829.</title>
        <authorList>
            <person name="Ichikawa N."/>
            <person name="Katano-Makiyama Y."/>
            <person name="Hidaka K."/>
        </authorList>
    </citation>
    <scope>NUCLEOTIDE SEQUENCE [LARGE SCALE GENOMIC DNA]</scope>
    <source>
        <strain evidence="1 2">NBRC 112829</strain>
    </source>
</reference>
<proteinExistence type="predicted"/>
<dbReference type="Pfam" id="PF13489">
    <property type="entry name" value="Methyltransf_23"/>
    <property type="match status" value="1"/>
</dbReference>
<dbReference type="Proteomes" id="UP001428290">
    <property type="component" value="Unassembled WGS sequence"/>
</dbReference>
<organism evidence="1 2">
    <name type="scientific">Herpetosiphon gulosus</name>
    <dbReference type="NCBI Taxonomy" id="1973496"/>
    <lineage>
        <taxon>Bacteria</taxon>
        <taxon>Bacillati</taxon>
        <taxon>Chloroflexota</taxon>
        <taxon>Chloroflexia</taxon>
        <taxon>Herpetosiphonales</taxon>
        <taxon>Herpetosiphonaceae</taxon>
        <taxon>Herpetosiphon</taxon>
    </lineage>
</organism>
<dbReference type="CDD" id="cd02440">
    <property type="entry name" value="AdoMet_MTases"/>
    <property type="match status" value="1"/>
</dbReference>
<protein>
    <recommendedName>
        <fullName evidence="3">Methyltransferase type 11 domain-containing protein</fullName>
    </recommendedName>
</protein>
<sequence>MAILPKILRRYAKNSSRVYLEQFVQQAAQSLQPGQRMLDAGAGDGAYQRFFSHVTYESADFCQVDKAYAPMTYVCDLAAVPVEAERYDLILLTQVLEHLPNPQLVLTEMLRLLKPNGTLWLSAPLFYEEHEVPFDFYRYTQFGFKHQLTQAGFQVDQTQWLEGYYGTLAYQADLAVRSLPLNPRLYGGGWAGIGGSFAALLLRPLLVVTSLLFSRLDLQYKYTAAGMCKNYALIARKSS</sequence>
<dbReference type="InterPro" id="IPR029063">
    <property type="entry name" value="SAM-dependent_MTases_sf"/>
</dbReference>
<evidence type="ECO:0000313" key="2">
    <source>
        <dbReference type="Proteomes" id="UP001428290"/>
    </source>
</evidence>
<keyword evidence="2" id="KW-1185">Reference proteome</keyword>
<dbReference type="PANTHER" id="PTHR43861">
    <property type="entry name" value="TRANS-ACONITATE 2-METHYLTRANSFERASE-RELATED"/>
    <property type="match status" value="1"/>
</dbReference>
<dbReference type="EMBL" id="BAABRU010000011">
    <property type="protein sequence ID" value="GAA5529437.1"/>
    <property type="molecule type" value="Genomic_DNA"/>
</dbReference>
<evidence type="ECO:0008006" key="3">
    <source>
        <dbReference type="Google" id="ProtNLM"/>
    </source>
</evidence>
<comment type="caution">
    <text evidence="1">The sequence shown here is derived from an EMBL/GenBank/DDBJ whole genome shotgun (WGS) entry which is preliminary data.</text>
</comment>
<gene>
    <name evidence="1" type="ORF">Hgul01_03247</name>
</gene>
<name>A0ABP9X1X9_9CHLR</name>
<accession>A0ABP9X1X9</accession>